<dbReference type="AlphaFoldDB" id="A0AAV3WLB9"/>
<name>A0AAV3WLB9_9CYAN</name>
<sequence length="359" mass="41414">MTGKHAFMEGLQSWLPKFLRSDYSPYQCNVSANRENYNLRARRIHLQNQIKTWVNTGQNPFIKPVECKECLFDTRIPNIYIGADGVCNMCMTYKKNFKIEILNSELETFLNTPREAGSNIDAVVGFSGGKDSAVSLYLARKRFGLNVVAVLVQNGFIPEQVVDNGRKLCDMLGVELVVLNIDLAPYVKDMMDNNFKNGYPCYKCGEMFHKEIQQYCIENRINRIIFGRNWWHWIEPQVRSVRWVKHEASGKQLQMLSLPFALQLTEKAVYKMLDDIGWSTVKIHGNSTNCVLPGLVEYSVYKRLGYHPELNLLSREVITGFLDKEEAKHQLSDIRDNTDALEKLVNKKLEESQSKLNER</sequence>
<gene>
    <name evidence="2" type="ORF">MiSe_65830</name>
</gene>
<evidence type="ECO:0000313" key="2">
    <source>
        <dbReference type="EMBL" id="GET41769.1"/>
    </source>
</evidence>
<organism evidence="2 3">
    <name type="scientific">Microseira wollei NIES-4236</name>
    <dbReference type="NCBI Taxonomy" id="2530354"/>
    <lineage>
        <taxon>Bacteria</taxon>
        <taxon>Bacillati</taxon>
        <taxon>Cyanobacteriota</taxon>
        <taxon>Cyanophyceae</taxon>
        <taxon>Oscillatoriophycideae</taxon>
        <taxon>Aerosakkonematales</taxon>
        <taxon>Aerosakkonemataceae</taxon>
        <taxon>Microseira</taxon>
    </lineage>
</organism>
<protein>
    <recommendedName>
        <fullName evidence="1">NAD/GMP synthase domain-containing protein</fullName>
    </recommendedName>
</protein>
<dbReference type="PANTHER" id="PTHR43169:SF3">
    <property type="entry name" value="ATPASE, PP-LOOP SUPERFAMILY-RELATED"/>
    <property type="match status" value="1"/>
</dbReference>
<dbReference type="RefSeq" id="WP_226588363.1">
    <property type="nucleotide sequence ID" value="NZ_BLAY01000133.1"/>
</dbReference>
<dbReference type="EMBL" id="BLAY01000133">
    <property type="protein sequence ID" value="GET41769.1"/>
    <property type="molecule type" value="Genomic_DNA"/>
</dbReference>
<dbReference type="GO" id="GO:0006163">
    <property type="term" value="P:purine nucleotide metabolic process"/>
    <property type="evidence" value="ECO:0007669"/>
    <property type="project" value="UniProtKB-ARBA"/>
</dbReference>
<keyword evidence="3" id="KW-1185">Reference proteome</keyword>
<evidence type="ECO:0000313" key="3">
    <source>
        <dbReference type="Proteomes" id="UP001050975"/>
    </source>
</evidence>
<dbReference type="PANTHER" id="PTHR43169">
    <property type="entry name" value="EXSB FAMILY PROTEIN"/>
    <property type="match status" value="1"/>
</dbReference>
<dbReference type="Proteomes" id="UP001050975">
    <property type="component" value="Unassembled WGS sequence"/>
</dbReference>
<reference evidence="2" key="1">
    <citation type="submission" date="2019-10" db="EMBL/GenBank/DDBJ databases">
        <title>Draft genome sequece of Microseira wollei NIES-4236.</title>
        <authorList>
            <person name="Yamaguchi H."/>
            <person name="Suzuki S."/>
            <person name="Kawachi M."/>
        </authorList>
    </citation>
    <scope>NUCLEOTIDE SEQUENCE</scope>
    <source>
        <strain evidence="2">NIES-4236</strain>
    </source>
</reference>
<dbReference type="InterPro" id="IPR014729">
    <property type="entry name" value="Rossmann-like_a/b/a_fold"/>
</dbReference>
<comment type="caution">
    <text evidence="2">The sequence shown here is derived from an EMBL/GenBank/DDBJ whole genome shotgun (WGS) entry which is preliminary data.</text>
</comment>
<evidence type="ECO:0000259" key="1">
    <source>
        <dbReference type="Pfam" id="PF02540"/>
    </source>
</evidence>
<dbReference type="SUPFAM" id="SSF52402">
    <property type="entry name" value="Adenine nucleotide alpha hydrolases-like"/>
    <property type="match status" value="1"/>
</dbReference>
<accession>A0AAV3WLB9</accession>
<dbReference type="InterPro" id="IPR022310">
    <property type="entry name" value="NAD/GMP_synthase"/>
</dbReference>
<feature type="domain" description="NAD/GMP synthase" evidence="1">
    <location>
        <begin position="117"/>
        <end position="196"/>
    </location>
</feature>
<dbReference type="Gene3D" id="3.40.50.620">
    <property type="entry name" value="HUPs"/>
    <property type="match status" value="1"/>
</dbReference>
<proteinExistence type="predicted"/>
<dbReference type="Pfam" id="PF02540">
    <property type="entry name" value="NAD_synthase"/>
    <property type="match status" value="1"/>
</dbReference>
<dbReference type="InterPro" id="IPR052188">
    <property type="entry name" value="Ni-pincer_cofactor_biosynth"/>
</dbReference>